<dbReference type="AlphaFoldDB" id="A0A942UAK5"/>
<dbReference type="GO" id="GO:0008270">
    <property type="term" value="F:zinc ion binding"/>
    <property type="evidence" value="ECO:0007669"/>
    <property type="project" value="InterPro"/>
</dbReference>
<proteinExistence type="predicted"/>
<dbReference type="Gene3D" id="3.40.630.10">
    <property type="entry name" value="Zn peptidases"/>
    <property type="match status" value="1"/>
</dbReference>
<dbReference type="CDD" id="cd06232">
    <property type="entry name" value="M14-like"/>
    <property type="match status" value="1"/>
</dbReference>
<feature type="domain" description="Peptidase M14" evidence="1">
    <location>
        <begin position="698"/>
        <end position="769"/>
    </location>
</feature>
<evidence type="ECO:0000259" key="1">
    <source>
        <dbReference type="Pfam" id="PF00246"/>
    </source>
</evidence>
<dbReference type="GO" id="GO:0006508">
    <property type="term" value="P:proteolysis"/>
    <property type="evidence" value="ECO:0007669"/>
    <property type="project" value="InterPro"/>
</dbReference>
<evidence type="ECO:0000313" key="3">
    <source>
        <dbReference type="Proteomes" id="UP000679749"/>
    </source>
</evidence>
<comment type="caution">
    <text evidence="2">The sequence shown here is derived from an EMBL/GenBank/DDBJ whole genome shotgun (WGS) entry which is preliminary data.</text>
</comment>
<keyword evidence="3" id="KW-1185">Reference proteome</keyword>
<reference evidence="2" key="1">
    <citation type="submission" date="2021-05" db="EMBL/GenBank/DDBJ databases">
        <title>Novel Bacillus species.</title>
        <authorList>
            <person name="Liu G."/>
        </authorList>
    </citation>
    <scope>NUCLEOTIDE SEQUENCE</scope>
    <source>
        <strain evidence="2">FJAT-49825</strain>
    </source>
</reference>
<evidence type="ECO:0000313" key="2">
    <source>
        <dbReference type="EMBL" id="MBS4213849.1"/>
    </source>
</evidence>
<sequence length="994" mass="113192">MNNILAIWTKEGLLRDKNGDGVVDGVSVFIDLPEGLAPAGLIDFSARLGYETTSLSFSFFEPSDEAVNIRFAGSSSKTEARWENGEITISYKNESELSLFLQFLAAMKPEAGMESPVVELRDGHLYAGTDLVAVNWGWEEVSQTGAESEPKVYSDIHSLSHIWSFSGFGKNQEASPSKLLNLNISVEKPLVTTSVLREICYFAARAAMYSTSIVFPITGNKAARFQFDIKEGSDSAVLELLDSNQLRLTGKKEALPAALNELAKAKHWSEGGAFGYWEQEHLLSQKKEAPLLFESVWSGDREVDLAFKVLEESKNLEAANVEIFLSEPLDVRNRLMAEWIAIFPAIHSLSIRSAFKPGFHWIMEEVLPSLQTAGETIARMDIYVREEQGEMGLELPIRWIQELYPVDRCLEERLGLKADCVQFKLVKDLVHTYEVHIWNEKEEKQLAGCLDVPVSKLPYLDHQRYVYPVSSAVRINGDGGRKEEHLIQTDRERFYCYYVEEVLPKLRKEVSKYNPGQGRNRPLFDRIEIDVWMSEEEQKLGVDEERISSLEALHEDLYFNTLDYFAYMGEELEGKSFDAPGGVHPFMHVRVGEKPEAQIRVYKWEDKPLENLVTKAISFTDDGRFSEAVMSNGEVDVTLEIKNFDRPTQHIHPDVQQWLNTPSPYRIVYPDYSYLGKAIPVIECFLDAGEEFYSPLKMSLFKKTVFIEAGHHSNEVSSTPAIFQFMNRAGAEYENWLKEVNVVILPLANPDGYELLTKLTEEHPEWKHHAARYNAVGLEYSLVRFHETVFGEANIYPEVLKRWAPDVIIDDHGIPSHEWVQPFAGYNSPPRFPVSYFLPSAKIYGIARLSNGEYRTLHEDNVDKIVGQVSIRIRGTRIEEENGYWQGRFIKYGNQWLPNVFPIEEAPGIHFYRSASVAPSYRTIGISRYPEWIAAEIISEAADEVVYGEVLQSCVEAHIVFDLAILEALQKAAIEVKRDDQDGFTLERNRPIRL</sequence>
<dbReference type="SUPFAM" id="SSF53187">
    <property type="entry name" value="Zn-dependent exopeptidases"/>
    <property type="match status" value="1"/>
</dbReference>
<dbReference type="GO" id="GO:0004181">
    <property type="term" value="F:metallocarboxypeptidase activity"/>
    <property type="evidence" value="ECO:0007669"/>
    <property type="project" value="InterPro"/>
</dbReference>
<accession>A0A942UAK5</accession>
<dbReference type="InterPro" id="IPR000834">
    <property type="entry name" value="Peptidase_M14"/>
</dbReference>
<dbReference type="Pfam" id="PF00246">
    <property type="entry name" value="Peptidase_M14"/>
    <property type="match status" value="1"/>
</dbReference>
<protein>
    <recommendedName>
        <fullName evidence="1">Peptidase M14 domain-containing protein</fullName>
    </recommendedName>
</protein>
<gene>
    <name evidence="2" type="ORF">KHA99_15435</name>
</gene>
<dbReference type="Proteomes" id="UP000679749">
    <property type="component" value="Unassembled WGS sequence"/>
</dbReference>
<dbReference type="RefSeq" id="WP_213118366.1">
    <property type="nucleotide sequence ID" value="NZ_JAGYPF010000003.1"/>
</dbReference>
<name>A0A942UAK5_9BACI</name>
<dbReference type="EMBL" id="JAGYPF010000003">
    <property type="protein sequence ID" value="MBS4213849.1"/>
    <property type="molecule type" value="Genomic_DNA"/>
</dbReference>
<organism evidence="2 3">
    <name type="scientific">Neobacillus rhizophilus</name>
    <dbReference type="NCBI Taxonomy" id="2833579"/>
    <lineage>
        <taxon>Bacteria</taxon>
        <taxon>Bacillati</taxon>
        <taxon>Bacillota</taxon>
        <taxon>Bacilli</taxon>
        <taxon>Bacillales</taxon>
        <taxon>Bacillaceae</taxon>
        <taxon>Neobacillus</taxon>
    </lineage>
</organism>